<proteinExistence type="predicted"/>
<keyword evidence="1" id="KW-1133">Transmembrane helix</keyword>
<evidence type="ECO:0000313" key="3">
    <source>
        <dbReference type="EMBL" id="GES24147.1"/>
    </source>
</evidence>
<evidence type="ECO:0008006" key="5">
    <source>
        <dbReference type="Google" id="ProtNLM"/>
    </source>
</evidence>
<evidence type="ECO:0000256" key="2">
    <source>
        <dbReference type="SAM" id="SignalP"/>
    </source>
</evidence>
<gene>
    <name evidence="3" type="ORF">Aple_070460</name>
</gene>
<feature type="transmembrane region" description="Helical" evidence="1">
    <location>
        <begin position="121"/>
        <end position="145"/>
    </location>
</feature>
<accession>A0A5M3XS30</accession>
<sequence length="291" mass="31796">MRWAAGVGGPALAILVVAALLFPGPAAARTPIPDDTLVIFCLDPGNAEDVAHAAVTLGLVAKADADDQVSTSRDPKSPTGRNLTIEKWRAADQANFLRACRAVAGVRELSSQPPTKEASDVWSVVWGFVQPVLLAFLGALLAWIFTELRMRGDAGSRIALATNTAARAYHRATTAYVNAWSADPFLGKPEAVTMGDRLNELDVELGRCKLARSRWKVPELLRDELNALDSAINAAAWNIPDRRETEAIPLRQRLDDYLKNVVVMTNDLERPWQLHRRMRADQLPHPMGAAP</sequence>
<comment type="caution">
    <text evidence="3">The sequence shown here is derived from an EMBL/GenBank/DDBJ whole genome shotgun (WGS) entry which is preliminary data.</text>
</comment>
<keyword evidence="1" id="KW-0812">Transmembrane</keyword>
<name>A0A5M3XS30_9ACTN</name>
<dbReference type="AlphaFoldDB" id="A0A5M3XS30"/>
<feature type="chain" id="PRO_5024362370" description="DUF5129 domain-containing protein" evidence="2">
    <location>
        <begin position="29"/>
        <end position="291"/>
    </location>
</feature>
<organism evidence="3 4">
    <name type="scientific">Acrocarpospora pleiomorpha</name>
    <dbReference type="NCBI Taxonomy" id="90975"/>
    <lineage>
        <taxon>Bacteria</taxon>
        <taxon>Bacillati</taxon>
        <taxon>Actinomycetota</taxon>
        <taxon>Actinomycetes</taxon>
        <taxon>Streptosporangiales</taxon>
        <taxon>Streptosporangiaceae</taxon>
        <taxon>Acrocarpospora</taxon>
    </lineage>
</organism>
<keyword evidence="2" id="KW-0732">Signal</keyword>
<dbReference type="EMBL" id="BLAF01000048">
    <property type="protein sequence ID" value="GES24147.1"/>
    <property type="molecule type" value="Genomic_DNA"/>
</dbReference>
<dbReference type="Proteomes" id="UP000377595">
    <property type="component" value="Unassembled WGS sequence"/>
</dbReference>
<feature type="signal peptide" evidence="2">
    <location>
        <begin position="1"/>
        <end position="28"/>
    </location>
</feature>
<protein>
    <recommendedName>
        <fullName evidence="5">DUF5129 domain-containing protein</fullName>
    </recommendedName>
</protein>
<dbReference type="RefSeq" id="WP_155349002.1">
    <property type="nucleotide sequence ID" value="NZ_BAAAHM010000005.1"/>
</dbReference>
<keyword evidence="4" id="KW-1185">Reference proteome</keyword>
<reference evidence="3 4" key="1">
    <citation type="submission" date="2019-10" db="EMBL/GenBank/DDBJ databases">
        <title>Whole genome shotgun sequence of Acrocarpospora pleiomorpha NBRC 16267.</title>
        <authorList>
            <person name="Ichikawa N."/>
            <person name="Kimura A."/>
            <person name="Kitahashi Y."/>
            <person name="Komaki H."/>
            <person name="Oguchi A."/>
        </authorList>
    </citation>
    <scope>NUCLEOTIDE SEQUENCE [LARGE SCALE GENOMIC DNA]</scope>
    <source>
        <strain evidence="3 4">NBRC 16267</strain>
    </source>
</reference>
<evidence type="ECO:0000256" key="1">
    <source>
        <dbReference type="SAM" id="Phobius"/>
    </source>
</evidence>
<dbReference type="OrthoDB" id="5198254at2"/>
<keyword evidence="1" id="KW-0472">Membrane</keyword>
<evidence type="ECO:0000313" key="4">
    <source>
        <dbReference type="Proteomes" id="UP000377595"/>
    </source>
</evidence>